<evidence type="ECO:0000256" key="2">
    <source>
        <dbReference type="ARBA" id="ARBA00022448"/>
    </source>
</evidence>
<dbReference type="NCBIfam" id="NF002565">
    <property type="entry name" value="PRK02195.1"/>
    <property type="match status" value="1"/>
</dbReference>
<keyword evidence="5" id="KW-1185">Reference proteome</keyword>
<accession>A0A081BLN0</accession>
<dbReference type="EMBL" id="DF820457">
    <property type="protein sequence ID" value="GAK51296.1"/>
    <property type="molecule type" value="Genomic_DNA"/>
</dbReference>
<dbReference type="GO" id="GO:0046961">
    <property type="term" value="F:proton-transporting ATPase activity, rotational mechanism"/>
    <property type="evidence" value="ECO:0007669"/>
    <property type="project" value="InterPro"/>
</dbReference>
<dbReference type="STRING" id="1499966.U14_02539"/>
<dbReference type="Proteomes" id="UP000030700">
    <property type="component" value="Unassembled WGS sequence"/>
</dbReference>
<dbReference type="Gene3D" id="1.10.287.3240">
    <property type="match status" value="1"/>
</dbReference>
<dbReference type="PANTHER" id="PTHR11671">
    <property type="entry name" value="V-TYPE ATP SYNTHASE SUBUNIT D"/>
    <property type="match status" value="1"/>
</dbReference>
<evidence type="ECO:0000313" key="5">
    <source>
        <dbReference type="Proteomes" id="UP000030700"/>
    </source>
</evidence>
<keyword evidence="3" id="KW-0406">Ion transport</keyword>
<dbReference type="HOGENOM" id="CLU_113661_0_0_0"/>
<dbReference type="InterPro" id="IPR002699">
    <property type="entry name" value="V_ATPase_D"/>
</dbReference>
<comment type="similarity">
    <text evidence="1">Belongs to the V-ATPase D subunit family.</text>
</comment>
<evidence type="ECO:0000313" key="4">
    <source>
        <dbReference type="EMBL" id="GAK51296.1"/>
    </source>
</evidence>
<organism evidence="4">
    <name type="scientific">Candidatus Moduliflexus flocculans</name>
    <dbReference type="NCBI Taxonomy" id="1499966"/>
    <lineage>
        <taxon>Bacteria</taxon>
        <taxon>Candidatus Moduliflexota</taxon>
        <taxon>Candidatus Moduliflexia</taxon>
        <taxon>Candidatus Moduliflexales</taxon>
        <taxon>Candidatus Moduliflexaceae</taxon>
    </lineage>
</organism>
<dbReference type="AlphaFoldDB" id="A0A081BLN0"/>
<sequence>MTKLSLTKSGLQKQRNELKLYKKLLPSLDLKRMQLSAELNKARVRLAEVENATRGMSESFAAQLPMLADEEMKLSGLVRITHITMTQENVVGVKLPKLERIDFEVFPYSRLAKPHWVDNLVDKLQEAARLRVETQVAERRVRDLELAVRRITQRVNLFDKILIPTAKKNIQRIQIFLGDGERSAVVRSKIAKSVNQRKRQEFNQEGAEA</sequence>
<keyword evidence="2" id="KW-0813">Transport</keyword>
<gene>
    <name evidence="4" type="ORF">U14_02539</name>
</gene>
<reference evidence="4" key="1">
    <citation type="journal article" date="2015" name="PeerJ">
        <title>First genomic representation of candidate bacterial phylum KSB3 points to enhanced environmental sensing as a trigger of wastewater bulking.</title>
        <authorList>
            <person name="Sekiguchi Y."/>
            <person name="Ohashi A."/>
            <person name="Parks D.H."/>
            <person name="Yamauchi T."/>
            <person name="Tyson G.W."/>
            <person name="Hugenholtz P."/>
        </authorList>
    </citation>
    <scope>NUCLEOTIDE SEQUENCE [LARGE SCALE GENOMIC DNA]</scope>
</reference>
<name>A0A081BLN0_9BACT</name>
<dbReference type="NCBIfam" id="TIGR00309">
    <property type="entry name" value="V_ATPase_subD"/>
    <property type="match status" value="1"/>
</dbReference>
<evidence type="ECO:0000256" key="3">
    <source>
        <dbReference type="ARBA" id="ARBA00023065"/>
    </source>
</evidence>
<dbReference type="Pfam" id="PF01813">
    <property type="entry name" value="ATP-synt_D"/>
    <property type="match status" value="1"/>
</dbReference>
<evidence type="ECO:0000256" key="1">
    <source>
        <dbReference type="ARBA" id="ARBA00005850"/>
    </source>
</evidence>
<protein>
    <submittedName>
        <fullName evidence="4">V-type ATPase, D subunit</fullName>
    </submittedName>
</protein>
<proteinExistence type="inferred from homology"/>